<evidence type="ECO:0000313" key="1">
    <source>
        <dbReference type="EMBL" id="KAL2096819.1"/>
    </source>
</evidence>
<accession>A0ABD1KCJ8</accession>
<gene>
    <name evidence="1" type="ORF">ACEWY4_006026</name>
    <name evidence="2" type="ORF">ACEWY4_007310</name>
</gene>
<evidence type="ECO:0000313" key="2">
    <source>
        <dbReference type="EMBL" id="KAL2098103.1"/>
    </source>
</evidence>
<dbReference type="AlphaFoldDB" id="A0ABD1KCJ8"/>
<dbReference type="PANTHER" id="PTHR33053">
    <property type="entry name" value="PROTEIN, PUTATIVE-RELATED"/>
    <property type="match status" value="1"/>
</dbReference>
<dbReference type="EMBL" id="JBHFQA010000006">
    <property type="protein sequence ID" value="KAL2098103.1"/>
    <property type="molecule type" value="Genomic_DNA"/>
</dbReference>
<protein>
    <recommendedName>
        <fullName evidence="4">Transposase domain-containing protein</fullName>
    </recommendedName>
</protein>
<evidence type="ECO:0000313" key="3">
    <source>
        <dbReference type="Proteomes" id="UP001591681"/>
    </source>
</evidence>
<reference evidence="1 3" key="1">
    <citation type="submission" date="2024-09" db="EMBL/GenBank/DDBJ databases">
        <title>A chromosome-level genome assembly of Gray's grenadier anchovy, Coilia grayii.</title>
        <authorList>
            <person name="Fu Z."/>
        </authorList>
    </citation>
    <scope>NUCLEOTIDE SEQUENCE [LARGE SCALE GENOMIC DNA]</scope>
    <source>
        <strain evidence="1">G4</strain>
        <tissue evidence="1">Muscle</tissue>
    </source>
</reference>
<organism evidence="1 3">
    <name type="scientific">Coilia grayii</name>
    <name type="common">Gray's grenadier anchovy</name>
    <dbReference type="NCBI Taxonomy" id="363190"/>
    <lineage>
        <taxon>Eukaryota</taxon>
        <taxon>Metazoa</taxon>
        <taxon>Chordata</taxon>
        <taxon>Craniata</taxon>
        <taxon>Vertebrata</taxon>
        <taxon>Euteleostomi</taxon>
        <taxon>Actinopterygii</taxon>
        <taxon>Neopterygii</taxon>
        <taxon>Teleostei</taxon>
        <taxon>Clupei</taxon>
        <taxon>Clupeiformes</taxon>
        <taxon>Clupeoidei</taxon>
        <taxon>Engraulidae</taxon>
        <taxon>Coilinae</taxon>
        <taxon>Coilia</taxon>
    </lineage>
</organism>
<dbReference type="EMBL" id="JBHFQA010000006">
    <property type="protein sequence ID" value="KAL2096819.1"/>
    <property type="molecule type" value="Genomic_DNA"/>
</dbReference>
<keyword evidence="3" id="KW-1185">Reference proteome</keyword>
<dbReference type="PANTHER" id="PTHR33053:SF24">
    <property type="entry name" value="TRANSPOSASE DOMAIN-CONTAINING PROTEIN"/>
    <property type="match status" value="1"/>
</dbReference>
<sequence>MAKLSNGVTYLEAAGTDLSPPSVLICNETESDEEVEGEDWFMASSSDNMSATSGEEDFDDMVCSCSSDEENNDTAVGPIDNLQNDLRAWAVTTNTPISHLSSLLSVLRKHFPHSHLPKDGRTLLSTPTGTEVQLKAGGQMHYFGVANGVLERLRDNATLKTPSLHLQINADGLPLFKSSSLQFWPILGLIEEDSTKTPFVIALYCGHSKPSDANEYLSDFVAEMGKLASDGLEYQSYLYRIEISCFVCDAPARTFLKNIKAHNSYSGCERCVDEGIWLNQRLNYPNTDSALRTDESFRDQTDPDHHKEGESALLQINVGMVSQFVLDFMHLVCLGVVRKLIWLWMKGPLTTRTGNQAIMDISATLIKLGKSLPKEFCRKGRSLREVDRWKATEFRTFLLYTGPVALRKALPKHMYEHFLLLHVSISILCSPRLHKHYCDYADNLLKVFVQNFSVIYGDFVVYNIHNLIHLASDVRKFGPLPQISAFPFENFLYKLKKQIRKPNQSLQQSVRRLAEQSGVSRVCRVSSSPLPSSPTVSMSHYTCDKFTLSLTEGNNMVSSGNATFKIEAINRTLGGTSFVVRQYLQQQPFFTYPVNSLELGTAVVDGMSRETRIITERDIDCKMVSMQFNKRLVTYPLNHI</sequence>
<dbReference type="Proteomes" id="UP001591681">
    <property type="component" value="Unassembled WGS sequence"/>
</dbReference>
<comment type="caution">
    <text evidence="1">The sequence shown here is derived from an EMBL/GenBank/DDBJ whole genome shotgun (WGS) entry which is preliminary data.</text>
</comment>
<evidence type="ECO:0008006" key="4">
    <source>
        <dbReference type="Google" id="ProtNLM"/>
    </source>
</evidence>
<proteinExistence type="predicted"/>
<name>A0ABD1KCJ8_9TELE</name>